<accession>A0A5N4B0I3</accession>
<evidence type="ECO:0000313" key="2">
    <source>
        <dbReference type="Proteomes" id="UP000327044"/>
    </source>
</evidence>
<protein>
    <submittedName>
        <fullName evidence="1">Uncharacterized protein</fullName>
    </submittedName>
</protein>
<evidence type="ECO:0000313" key="1">
    <source>
        <dbReference type="EMBL" id="KAB0803107.1"/>
    </source>
</evidence>
<dbReference type="InParanoid" id="A0A5N4B0I3"/>
<sequence>MQPLDVSFFAPMKRKWREILDLWRKECRRKGSIPKEHFPSIVNRLWFHIENTSATNLQSGFRATGLSPFNPEKVLAKIPGAKPDSERVLDSSFLEFLQEARGYSKEPTNSLKRENKCLQDQASRCKDQLKQHSNPFRLTNGFTKNFC</sequence>
<dbReference type="AlphaFoldDB" id="A0A5N4B0I3"/>
<gene>
    <name evidence="1" type="ORF">PPYR_00077</name>
</gene>
<comment type="caution">
    <text evidence="1">The sequence shown here is derived from an EMBL/GenBank/DDBJ whole genome shotgun (WGS) entry which is preliminary data.</text>
</comment>
<dbReference type="EMBL" id="VVIM01000001">
    <property type="protein sequence ID" value="KAB0803107.1"/>
    <property type="molecule type" value="Genomic_DNA"/>
</dbReference>
<reference evidence="1 2" key="1">
    <citation type="journal article" date="2018" name="Elife">
        <title>Firefly genomes illuminate parallel origins of bioluminescence in beetles.</title>
        <authorList>
            <person name="Fallon T.R."/>
            <person name="Lower S.E."/>
            <person name="Chang C.H."/>
            <person name="Bessho-Uehara M."/>
            <person name="Martin G.J."/>
            <person name="Bewick A.J."/>
            <person name="Behringer M."/>
            <person name="Debat H.J."/>
            <person name="Wong I."/>
            <person name="Day J.C."/>
            <person name="Suvorov A."/>
            <person name="Silva C.J."/>
            <person name="Stanger-Hall K.F."/>
            <person name="Hall D.W."/>
            <person name="Schmitz R.J."/>
            <person name="Nelson D.R."/>
            <person name="Lewis S.M."/>
            <person name="Shigenobu S."/>
            <person name="Bybee S.M."/>
            <person name="Larracuente A.M."/>
            <person name="Oba Y."/>
            <person name="Weng J.K."/>
        </authorList>
    </citation>
    <scope>NUCLEOTIDE SEQUENCE [LARGE SCALE GENOMIC DNA]</scope>
    <source>
        <strain evidence="1">1611_PpyrPB1</strain>
        <tissue evidence="1">Whole body</tissue>
    </source>
</reference>
<organism evidence="1 2">
    <name type="scientific">Photinus pyralis</name>
    <name type="common">Common eastern firefly</name>
    <name type="synonym">Lampyris pyralis</name>
    <dbReference type="NCBI Taxonomy" id="7054"/>
    <lineage>
        <taxon>Eukaryota</taxon>
        <taxon>Metazoa</taxon>
        <taxon>Ecdysozoa</taxon>
        <taxon>Arthropoda</taxon>
        <taxon>Hexapoda</taxon>
        <taxon>Insecta</taxon>
        <taxon>Pterygota</taxon>
        <taxon>Neoptera</taxon>
        <taxon>Endopterygota</taxon>
        <taxon>Coleoptera</taxon>
        <taxon>Polyphaga</taxon>
        <taxon>Elateriformia</taxon>
        <taxon>Elateroidea</taxon>
        <taxon>Lampyridae</taxon>
        <taxon>Lampyrinae</taxon>
        <taxon>Photinus</taxon>
    </lineage>
</organism>
<proteinExistence type="predicted"/>
<dbReference type="Proteomes" id="UP000327044">
    <property type="component" value="Unassembled WGS sequence"/>
</dbReference>
<keyword evidence="2" id="KW-1185">Reference proteome</keyword>
<name>A0A5N4B0I3_PHOPY</name>